<evidence type="ECO:0000259" key="1">
    <source>
        <dbReference type="Pfam" id="PF00931"/>
    </source>
</evidence>
<dbReference type="InterPro" id="IPR053137">
    <property type="entry name" value="NLR-like"/>
</dbReference>
<feature type="domain" description="Heterokaryon incompatibility" evidence="2">
    <location>
        <begin position="25"/>
        <end position="112"/>
    </location>
</feature>
<keyword evidence="4" id="KW-1185">Reference proteome</keyword>
<proteinExistence type="predicted"/>
<dbReference type="SUPFAM" id="SSF52540">
    <property type="entry name" value="P-loop containing nucleoside triphosphate hydrolases"/>
    <property type="match status" value="1"/>
</dbReference>
<dbReference type="PANTHER" id="PTHR46082:SF6">
    <property type="entry name" value="AAA+ ATPASE DOMAIN-CONTAINING PROTEIN-RELATED"/>
    <property type="match status" value="1"/>
</dbReference>
<dbReference type="STRING" id="2656787.A0A370U0P2"/>
<accession>A0A370U0P2</accession>
<dbReference type="GeneID" id="43594166"/>
<evidence type="ECO:0000313" key="3">
    <source>
        <dbReference type="EMBL" id="RDL41338.1"/>
    </source>
</evidence>
<dbReference type="InterPro" id="IPR010730">
    <property type="entry name" value="HET"/>
</dbReference>
<dbReference type="InterPro" id="IPR002182">
    <property type="entry name" value="NB-ARC"/>
</dbReference>
<dbReference type="Pfam" id="PF13374">
    <property type="entry name" value="TPR_10"/>
    <property type="match status" value="1"/>
</dbReference>
<dbReference type="AlphaFoldDB" id="A0A370U0P2"/>
<dbReference type="PRINTS" id="PR00381">
    <property type="entry name" value="KINESINLIGHT"/>
</dbReference>
<sequence length="1133" mass="129120">MRLLHIESETGRLTWSFYGSAIPPYAILSHTWGDGEVTFEDLVNGTEKSKTGYQKILFCGEQAARDHLKYFWVDTCCIDKWNLEELSKAINSMFRWYRNADKCYVLLSDIPSINGAAHLDQSILGESFRKNRWCWTLQELITPASVEFFTEHQRLGDKQSLEQEIHEITGIPIKALQGHPLNNFTIAERRAWADSRQTTEPEDGAYCLLGIFDVKMQLIYGEGKENAVNKLLRVVGEGTADTTPFFIPFERNNQFTGRESQLDEIEGKLFVDAYTKVAITGTSGIGKTQLALELAYRTKQKYNCSVFWIPAINMENLHQTYEQIARQLNIAGWDNEKADIKRLVQRHLSTESAGQWLLIYDNVGDCSMWTSESGSTMMEYLPNSENGRIIFTTCERETAIQLVSDIVEVPDRDPDIAQRLMRSLIYRSLMNDQGEADILLKELSYLPLAIALAAAYINANDIALKEYRSLLAQQEETIELLCEGFEDAGRYDRAKHPVATTWLISFEQIRRCNMLAADYMLFMACIDRKDIPQSLLPVGPSREKGITAIGTLTAYSMIVKRPAASAIDLHELVHRTTRNWLQSQDSLLAMWTEAAITRLLDMFPDDNHENRSKWRRLLPHASYALKSGLIGEGNEANTELISKCAISLLRDGRYDEAEVYFLEMVQRDKRVLGEEHPNTLIRIGNLATTYTNQGRRKEAEELEVRVMDVFERVVGEGHPLTLTSIANLALTYKSQGRWKDAEKLMTRALKISLRVLGEEHSFTLNSIDNLASMYRDQGRWKEAEVLEVQAVKRSIKILGKEHPDTLTSINNLAATYINQRRWKEAEGLNIVVLEIRKRVLGEEHPETLTSINDLASSYTSQGRWNEAKQLFTRVMKTRIGLFGEEHPDSLTTMNNLALIYRKQGQWKEALRLEMQNMEISLRVLGEEHPDTLIAISNLASGYRDQGRWKEAEELFIQAIETKKRVLGEEHFSTLISINNLVLMYIHQGRWKEVKVLQVQVIETRKRILGEEHPDTLTSIYNLAGTYSYQGQWKEAEELFVRVIEARRRVLGKEHIGTLTSMASLAFTLKAQQGRLAEAIELMEECVSSLTLALGADNPYTLSSSVALIAWETEKLGISTIDNVPSALKNRPEK</sequence>
<dbReference type="Gene3D" id="3.40.50.300">
    <property type="entry name" value="P-loop containing nucleotide triphosphate hydrolases"/>
    <property type="match status" value="1"/>
</dbReference>
<evidence type="ECO:0000313" key="4">
    <source>
        <dbReference type="Proteomes" id="UP000254866"/>
    </source>
</evidence>
<dbReference type="RefSeq" id="XP_031873994.1">
    <property type="nucleotide sequence ID" value="XM_032009940.1"/>
</dbReference>
<dbReference type="Pfam" id="PF06985">
    <property type="entry name" value="HET"/>
    <property type="match status" value="1"/>
</dbReference>
<feature type="domain" description="NB-ARC" evidence="1">
    <location>
        <begin position="259"/>
        <end position="399"/>
    </location>
</feature>
<name>A0A370U0P2_9HELO</name>
<organism evidence="3 4">
    <name type="scientific">Venustampulla echinocandica</name>
    <dbReference type="NCBI Taxonomy" id="2656787"/>
    <lineage>
        <taxon>Eukaryota</taxon>
        <taxon>Fungi</taxon>
        <taxon>Dikarya</taxon>
        <taxon>Ascomycota</taxon>
        <taxon>Pezizomycotina</taxon>
        <taxon>Leotiomycetes</taxon>
        <taxon>Helotiales</taxon>
        <taxon>Pleuroascaceae</taxon>
        <taxon>Venustampulla</taxon>
    </lineage>
</organism>
<dbReference type="InterPro" id="IPR027417">
    <property type="entry name" value="P-loop_NTPase"/>
</dbReference>
<dbReference type="GO" id="GO:0043531">
    <property type="term" value="F:ADP binding"/>
    <property type="evidence" value="ECO:0007669"/>
    <property type="project" value="InterPro"/>
</dbReference>
<reference evidence="3 4" key="1">
    <citation type="journal article" date="2018" name="IMA Fungus">
        <title>IMA Genome-F 9: Draft genome sequence of Annulohypoxylon stygium, Aspergillus mulundensis, Berkeleyomyces basicola (syn. Thielaviopsis basicola), Ceratocystis smalleyi, two Cercospora beticola strains, Coleophoma cylindrospora, Fusarium fracticaudum, Phialophora cf. hyalina, and Morchella septimelata.</title>
        <authorList>
            <person name="Wingfield B.D."/>
            <person name="Bills G.F."/>
            <person name="Dong Y."/>
            <person name="Huang W."/>
            <person name="Nel W.J."/>
            <person name="Swalarsk-Parry B.S."/>
            <person name="Vaghefi N."/>
            <person name="Wilken P.M."/>
            <person name="An Z."/>
            <person name="de Beer Z.W."/>
            <person name="De Vos L."/>
            <person name="Chen L."/>
            <person name="Duong T.A."/>
            <person name="Gao Y."/>
            <person name="Hammerbacher A."/>
            <person name="Kikkert J.R."/>
            <person name="Li Y."/>
            <person name="Li H."/>
            <person name="Li K."/>
            <person name="Li Q."/>
            <person name="Liu X."/>
            <person name="Ma X."/>
            <person name="Naidoo K."/>
            <person name="Pethybridge S.J."/>
            <person name="Sun J."/>
            <person name="Steenkamp E.T."/>
            <person name="van der Nest M.A."/>
            <person name="van Wyk S."/>
            <person name="Wingfield M.J."/>
            <person name="Xiong C."/>
            <person name="Yue Q."/>
            <person name="Zhang X."/>
        </authorList>
    </citation>
    <scope>NUCLEOTIDE SEQUENCE [LARGE SCALE GENOMIC DNA]</scope>
    <source>
        <strain evidence="3 4">BP 5553</strain>
    </source>
</reference>
<dbReference type="Pfam" id="PF13424">
    <property type="entry name" value="TPR_12"/>
    <property type="match status" value="5"/>
</dbReference>
<gene>
    <name evidence="3" type="ORF">BP5553_01317</name>
</gene>
<dbReference type="OrthoDB" id="5986190at2759"/>
<comment type="caution">
    <text evidence="3">The sequence shown here is derived from an EMBL/GenBank/DDBJ whole genome shotgun (WGS) entry which is preliminary data.</text>
</comment>
<protein>
    <recommendedName>
        <fullName evidence="5">Kinesin light chain</fullName>
    </recommendedName>
</protein>
<dbReference type="PANTHER" id="PTHR46082">
    <property type="entry name" value="ATP/GTP-BINDING PROTEIN-RELATED"/>
    <property type="match status" value="1"/>
</dbReference>
<dbReference type="Pfam" id="PF00931">
    <property type="entry name" value="NB-ARC"/>
    <property type="match status" value="1"/>
</dbReference>
<dbReference type="Proteomes" id="UP000254866">
    <property type="component" value="Unassembled WGS sequence"/>
</dbReference>
<evidence type="ECO:0000259" key="2">
    <source>
        <dbReference type="Pfam" id="PF06985"/>
    </source>
</evidence>
<dbReference type="SUPFAM" id="SSF48452">
    <property type="entry name" value="TPR-like"/>
    <property type="match status" value="3"/>
</dbReference>
<dbReference type="SMART" id="SM00028">
    <property type="entry name" value="TPR"/>
    <property type="match status" value="6"/>
</dbReference>
<dbReference type="EMBL" id="NPIC01000001">
    <property type="protein sequence ID" value="RDL41338.1"/>
    <property type="molecule type" value="Genomic_DNA"/>
</dbReference>
<dbReference type="InterPro" id="IPR019734">
    <property type="entry name" value="TPR_rpt"/>
</dbReference>
<dbReference type="Gene3D" id="1.25.40.10">
    <property type="entry name" value="Tetratricopeptide repeat domain"/>
    <property type="match status" value="3"/>
</dbReference>
<dbReference type="InterPro" id="IPR011990">
    <property type="entry name" value="TPR-like_helical_dom_sf"/>
</dbReference>
<evidence type="ECO:0008006" key="5">
    <source>
        <dbReference type="Google" id="ProtNLM"/>
    </source>
</evidence>